<reference evidence="1 2" key="1">
    <citation type="journal article" date="2012" name="BMC Genomics">
        <title>Tools to kill: Genome of one of the most destructive plant pathogenic fungi Macrophomina phaseolina.</title>
        <authorList>
            <person name="Islam M.S."/>
            <person name="Haque M.S."/>
            <person name="Islam M.M."/>
            <person name="Emdad E.M."/>
            <person name="Halim A."/>
            <person name="Hossen Q.M.M."/>
            <person name="Hossain M.Z."/>
            <person name="Ahmed B."/>
            <person name="Rahim S."/>
            <person name="Rahman M.S."/>
            <person name="Alam M.M."/>
            <person name="Hou S."/>
            <person name="Wan X."/>
            <person name="Saito J.A."/>
            <person name="Alam M."/>
        </authorList>
    </citation>
    <scope>NUCLEOTIDE SEQUENCE [LARGE SCALE GENOMIC DNA]</scope>
    <source>
        <strain evidence="1 2">MS6</strain>
    </source>
</reference>
<sequence length="167" mass="18680">MATAIKAKMVTTMTTSRVTTIKAVTKAATASMATLTTIRMATTIRTARASTHRMVTTTKVATPGTRTNITMTSITTSLVKEGTRWSHSVEISFSQCSRLTLLQCEAQRSWWLRGRFRNFQRFYNEVGYGQGCRHGLLRPRGCALRQLRRGPGRTWISPPLVTGVVRR</sequence>
<dbReference type="InParanoid" id="K2S1L8"/>
<dbReference type="AlphaFoldDB" id="K2S1L8"/>
<name>K2S1L8_MACPH</name>
<evidence type="ECO:0000313" key="1">
    <source>
        <dbReference type="EMBL" id="EKG10620.1"/>
    </source>
</evidence>
<dbReference type="HOGENOM" id="CLU_1594861_0_0_1"/>
<evidence type="ECO:0000313" key="2">
    <source>
        <dbReference type="Proteomes" id="UP000007129"/>
    </source>
</evidence>
<dbReference type="EMBL" id="AHHD01000516">
    <property type="protein sequence ID" value="EKG10620.1"/>
    <property type="molecule type" value="Genomic_DNA"/>
</dbReference>
<gene>
    <name evidence="1" type="ORF">MPH_12291</name>
</gene>
<dbReference type="Proteomes" id="UP000007129">
    <property type="component" value="Unassembled WGS sequence"/>
</dbReference>
<proteinExistence type="predicted"/>
<accession>K2S1L8</accession>
<dbReference type="VEuPathDB" id="FungiDB:MPH_12291"/>
<organism evidence="1 2">
    <name type="scientific">Macrophomina phaseolina (strain MS6)</name>
    <name type="common">Charcoal rot fungus</name>
    <dbReference type="NCBI Taxonomy" id="1126212"/>
    <lineage>
        <taxon>Eukaryota</taxon>
        <taxon>Fungi</taxon>
        <taxon>Dikarya</taxon>
        <taxon>Ascomycota</taxon>
        <taxon>Pezizomycotina</taxon>
        <taxon>Dothideomycetes</taxon>
        <taxon>Dothideomycetes incertae sedis</taxon>
        <taxon>Botryosphaeriales</taxon>
        <taxon>Botryosphaeriaceae</taxon>
        <taxon>Macrophomina</taxon>
    </lineage>
</organism>
<comment type="caution">
    <text evidence="1">The sequence shown here is derived from an EMBL/GenBank/DDBJ whole genome shotgun (WGS) entry which is preliminary data.</text>
</comment>
<protein>
    <submittedName>
        <fullName evidence="1">Uncharacterized protein</fullName>
    </submittedName>
</protein>